<dbReference type="EMBL" id="CAJVPZ010064649">
    <property type="protein sequence ID" value="CAG8794468.1"/>
    <property type="molecule type" value="Genomic_DNA"/>
</dbReference>
<feature type="non-terminal residue" evidence="3">
    <location>
        <position position="1"/>
    </location>
</feature>
<keyword evidence="1" id="KW-0175">Coiled coil</keyword>
<organism evidence="3 4">
    <name type="scientific">Racocetra fulgida</name>
    <dbReference type="NCBI Taxonomy" id="60492"/>
    <lineage>
        <taxon>Eukaryota</taxon>
        <taxon>Fungi</taxon>
        <taxon>Fungi incertae sedis</taxon>
        <taxon>Mucoromycota</taxon>
        <taxon>Glomeromycotina</taxon>
        <taxon>Glomeromycetes</taxon>
        <taxon>Diversisporales</taxon>
        <taxon>Gigasporaceae</taxon>
        <taxon>Racocetra</taxon>
    </lineage>
</organism>
<sequence length="207" mass="23567">HDYTIAEQNDLIKSLQERVNQLQDNNIQENFSIKSASKKKGIHTKLITTGYPRQSTDNSPTTPSPTIPPPRTPTTPRNIPNSNSDLSAEFQKLLKKASVIENETSESRKHVESLESNVADKEANLAIAKDQLSILQKEKQDYMELIKSLSEQLNEAQAQIENAKYSVQEEHKVMENILDEERKAKVKAEKARQALETQMEQIMNKKR</sequence>
<dbReference type="OrthoDB" id="3176171at2759"/>
<gene>
    <name evidence="3" type="ORF">RFULGI_LOCUS17075</name>
</gene>
<protein>
    <submittedName>
        <fullName evidence="3">4002_t:CDS:1</fullName>
    </submittedName>
</protein>
<evidence type="ECO:0000256" key="2">
    <source>
        <dbReference type="SAM" id="MobiDB-lite"/>
    </source>
</evidence>
<feature type="region of interest" description="Disordered" evidence="2">
    <location>
        <begin position="47"/>
        <end position="83"/>
    </location>
</feature>
<dbReference type="AlphaFoldDB" id="A0A9N9P7N8"/>
<dbReference type="Gene3D" id="1.20.120.330">
    <property type="entry name" value="Nucleotidyltransferases domain 2"/>
    <property type="match status" value="1"/>
</dbReference>
<proteinExistence type="predicted"/>
<feature type="compositionally biased region" description="Pro residues" evidence="2">
    <location>
        <begin position="62"/>
        <end position="73"/>
    </location>
</feature>
<feature type="compositionally biased region" description="Low complexity" evidence="2">
    <location>
        <begin position="74"/>
        <end position="83"/>
    </location>
</feature>
<feature type="non-terminal residue" evidence="3">
    <location>
        <position position="207"/>
    </location>
</feature>
<dbReference type="Proteomes" id="UP000789396">
    <property type="component" value="Unassembled WGS sequence"/>
</dbReference>
<feature type="coiled-coil region" evidence="1">
    <location>
        <begin position="83"/>
        <end position="205"/>
    </location>
</feature>
<evidence type="ECO:0000256" key="1">
    <source>
        <dbReference type="SAM" id="Coils"/>
    </source>
</evidence>
<accession>A0A9N9P7N8</accession>
<keyword evidence="4" id="KW-1185">Reference proteome</keyword>
<comment type="caution">
    <text evidence="3">The sequence shown here is derived from an EMBL/GenBank/DDBJ whole genome shotgun (WGS) entry which is preliminary data.</text>
</comment>
<evidence type="ECO:0000313" key="4">
    <source>
        <dbReference type="Proteomes" id="UP000789396"/>
    </source>
</evidence>
<reference evidence="3" key="1">
    <citation type="submission" date="2021-06" db="EMBL/GenBank/DDBJ databases">
        <authorList>
            <person name="Kallberg Y."/>
            <person name="Tangrot J."/>
            <person name="Rosling A."/>
        </authorList>
    </citation>
    <scope>NUCLEOTIDE SEQUENCE</scope>
    <source>
        <strain evidence="3">IN212</strain>
    </source>
</reference>
<name>A0A9N9P7N8_9GLOM</name>
<evidence type="ECO:0000313" key="3">
    <source>
        <dbReference type="EMBL" id="CAG8794468.1"/>
    </source>
</evidence>